<keyword evidence="4" id="KW-0964">Secreted</keyword>
<evidence type="ECO:0000256" key="3">
    <source>
        <dbReference type="ARBA" id="ARBA00022471"/>
    </source>
</evidence>
<keyword evidence="6" id="KW-1133">Transmembrane helix</keyword>
<feature type="transmembrane region" description="Helical" evidence="6">
    <location>
        <begin position="108"/>
        <end position="125"/>
    </location>
</feature>
<keyword evidence="8" id="KW-1185">Reference proteome</keyword>
<evidence type="ECO:0000256" key="6">
    <source>
        <dbReference type="SAM" id="Phobius"/>
    </source>
</evidence>
<protein>
    <recommendedName>
        <fullName evidence="9">S-protein homolog</fullName>
    </recommendedName>
</protein>
<dbReference type="InterPro" id="IPR010264">
    <property type="entry name" value="Self-incomp_S1"/>
</dbReference>
<dbReference type="GO" id="GO:0005576">
    <property type="term" value="C:extracellular region"/>
    <property type="evidence" value="ECO:0007669"/>
    <property type="project" value="UniProtKB-SubCell"/>
</dbReference>
<sequence>MIMMMSNTAMSNTGNVWIRNSLQNQKDLMVHCKSAHKDMGYHRIFIYYEDNHIWCHVWQGHGFKHHQVFNVLSGNHWEAREDGIYHQSALVYGWDAVLSKASSMGSSCISLGLFLAASLIFSLVVV</sequence>
<evidence type="ECO:0000256" key="1">
    <source>
        <dbReference type="ARBA" id="ARBA00004613"/>
    </source>
</evidence>
<dbReference type="EMBL" id="JAAMPC010000006">
    <property type="protein sequence ID" value="KAG2306924.1"/>
    <property type="molecule type" value="Genomic_DNA"/>
</dbReference>
<comment type="similarity">
    <text evidence="2">Belongs to the plant self-incompatibility (S1) protein family.</text>
</comment>
<comment type="caution">
    <text evidence="7">The sequence shown here is derived from an EMBL/GenBank/DDBJ whole genome shotgun (WGS) entry which is preliminary data.</text>
</comment>
<dbReference type="AlphaFoldDB" id="A0A8X7SL77"/>
<evidence type="ECO:0008006" key="9">
    <source>
        <dbReference type="Google" id="ProtNLM"/>
    </source>
</evidence>
<evidence type="ECO:0000256" key="4">
    <source>
        <dbReference type="ARBA" id="ARBA00022525"/>
    </source>
</evidence>
<keyword evidence="6" id="KW-0812">Transmembrane</keyword>
<keyword evidence="6" id="KW-0472">Membrane</keyword>
<dbReference type="Pfam" id="PF05938">
    <property type="entry name" value="Self-incomp_S1"/>
    <property type="match status" value="1"/>
</dbReference>
<evidence type="ECO:0000313" key="8">
    <source>
        <dbReference type="Proteomes" id="UP000886595"/>
    </source>
</evidence>
<gene>
    <name evidence="7" type="ORF">Bca52824_026672</name>
</gene>
<proteinExistence type="inferred from homology"/>
<name>A0A8X7SL77_BRACI</name>
<keyword evidence="3" id="KW-0713">Self-incompatibility</keyword>
<evidence type="ECO:0000256" key="2">
    <source>
        <dbReference type="ARBA" id="ARBA00005581"/>
    </source>
</evidence>
<reference evidence="7 8" key="1">
    <citation type="submission" date="2020-02" db="EMBL/GenBank/DDBJ databases">
        <authorList>
            <person name="Ma Q."/>
            <person name="Huang Y."/>
            <person name="Song X."/>
            <person name="Pei D."/>
        </authorList>
    </citation>
    <scope>NUCLEOTIDE SEQUENCE [LARGE SCALE GENOMIC DNA]</scope>
    <source>
        <strain evidence="7">Sxm20200214</strain>
        <tissue evidence="7">Leaf</tissue>
    </source>
</reference>
<dbReference type="GO" id="GO:0060320">
    <property type="term" value="P:rejection of self pollen"/>
    <property type="evidence" value="ECO:0007669"/>
    <property type="project" value="UniProtKB-KW"/>
</dbReference>
<comment type="subcellular location">
    <subcellularLocation>
        <location evidence="1">Secreted</location>
    </subcellularLocation>
</comment>
<organism evidence="7 8">
    <name type="scientific">Brassica carinata</name>
    <name type="common">Ethiopian mustard</name>
    <name type="synonym">Abyssinian cabbage</name>
    <dbReference type="NCBI Taxonomy" id="52824"/>
    <lineage>
        <taxon>Eukaryota</taxon>
        <taxon>Viridiplantae</taxon>
        <taxon>Streptophyta</taxon>
        <taxon>Embryophyta</taxon>
        <taxon>Tracheophyta</taxon>
        <taxon>Spermatophyta</taxon>
        <taxon>Magnoliopsida</taxon>
        <taxon>eudicotyledons</taxon>
        <taxon>Gunneridae</taxon>
        <taxon>Pentapetalae</taxon>
        <taxon>rosids</taxon>
        <taxon>malvids</taxon>
        <taxon>Brassicales</taxon>
        <taxon>Brassicaceae</taxon>
        <taxon>Brassiceae</taxon>
        <taxon>Brassica</taxon>
    </lineage>
</organism>
<dbReference type="OrthoDB" id="1727555at2759"/>
<accession>A0A8X7SL77</accession>
<dbReference type="Proteomes" id="UP000886595">
    <property type="component" value="Unassembled WGS sequence"/>
</dbReference>
<evidence type="ECO:0000313" key="7">
    <source>
        <dbReference type="EMBL" id="KAG2306924.1"/>
    </source>
</evidence>
<keyword evidence="5" id="KW-0732">Signal</keyword>
<evidence type="ECO:0000256" key="5">
    <source>
        <dbReference type="ARBA" id="ARBA00022729"/>
    </source>
</evidence>